<dbReference type="Proteomes" id="UP000314294">
    <property type="component" value="Unassembled WGS sequence"/>
</dbReference>
<gene>
    <name evidence="1" type="ORF">EYF80_036898</name>
</gene>
<keyword evidence="2" id="KW-1185">Reference proteome</keyword>
<name>A0A4Z2GI65_9TELE</name>
<sequence>METQDNLEEDKKGNLSRQGLTREWATDALSRVCRQSTTDSTSLKDTRGERDRPLWSTVVSCALRKDEMQVALSAGWQVYSRGGGCRDIGVFAV</sequence>
<evidence type="ECO:0000313" key="2">
    <source>
        <dbReference type="Proteomes" id="UP000314294"/>
    </source>
</evidence>
<organism evidence="1 2">
    <name type="scientific">Liparis tanakae</name>
    <name type="common">Tanaka's snailfish</name>
    <dbReference type="NCBI Taxonomy" id="230148"/>
    <lineage>
        <taxon>Eukaryota</taxon>
        <taxon>Metazoa</taxon>
        <taxon>Chordata</taxon>
        <taxon>Craniata</taxon>
        <taxon>Vertebrata</taxon>
        <taxon>Euteleostomi</taxon>
        <taxon>Actinopterygii</taxon>
        <taxon>Neopterygii</taxon>
        <taxon>Teleostei</taxon>
        <taxon>Neoteleostei</taxon>
        <taxon>Acanthomorphata</taxon>
        <taxon>Eupercaria</taxon>
        <taxon>Perciformes</taxon>
        <taxon>Cottioidei</taxon>
        <taxon>Cottales</taxon>
        <taxon>Liparidae</taxon>
        <taxon>Liparis</taxon>
    </lineage>
</organism>
<comment type="caution">
    <text evidence="1">The sequence shown here is derived from an EMBL/GenBank/DDBJ whole genome shotgun (WGS) entry which is preliminary data.</text>
</comment>
<accession>A0A4Z2GI65</accession>
<reference evidence="1 2" key="1">
    <citation type="submission" date="2019-03" db="EMBL/GenBank/DDBJ databases">
        <title>First draft genome of Liparis tanakae, snailfish: a comprehensive survey of snailfish specific genes.</title>
        <authorList>
            <person name="Kim W."/>
            <person name="Song I."/>
            <person name="Jeong J.-H."/>
            <person name="Kim D."/>
            <person name="Kim S."/>
            <person name="Ryu S."/>
            <person name="Song J.Y."/>
            <person name="Lee S.K."/>
        </authorList>
    </citation>
    <scope>NUCLEOTIDE SEQUENCE [LARGE SCALE GENOMIC DNA]</scope>
    <source>
        <tissue evidence="1">Muscle</tissue>
    </source>
</reference>
<protein>
    <submittedName>
        <fullName evidence="1">Uncharacterized protein</fullName>
    </submittedName>
</protein>
<dbReference type="AlphaFoldDB" id="A0A4Z2GI65"/>
<evidence type="ECO:0000313" key="1">
    <source>
        <dbReference type="EMBL" id="TNN52885.1"/>
    </source>
</evidence>
<dbReference type="EMBL" id="SRLO01000533">
    <property type="protein sequence ID" value="TNN52885.1"/>
    <property type="molecule type" value="Genomic_DNA"/>
</dbReference>
<proteinExistence type="predicted"/>